<name>A0A286XNJ4_CAVPO</name>
<dbReference type="Proteomes" id="UP000005447">
    <property type="component" value="Unassembled WGS sequence"/>
</dbReference>
<dbReference type="OMA" id="CQFKKNI"/>
<feature type="compositionally biased region" description="Basic and acidic residues" evidence="1">
    <location>
        <begin position="383"/>
        <end position="394"/>
    </location>
</feature>
<protein>
    <recommendedName>
        <fullName evidence="2">LRRC37A/B like protein 1 C-terminal domain-containing protein</fullName>
    </recommendedName>
</protein>
<sequence length="574" mass="64574">MVCCLCQFKNDIEVVDKTVKLHCDSTCLTNAKQCLGDTSIVISQESFMKVLQARKGSTSTQLNIESEMSSSEESVTNPVGFTKEQLDMNDESDIISALNYILPYFSKENLEGIEATLLPFIQLLFSKVQEDANPLGDLNHNRRNSFQPARNNLRFTNKMKKLYLLQKLLEEGNQEKNNEVKKEEKIPMLLQPSHFLPKFRGQIFQKKSENAEAPENSLAAVGHGRKTLQRVKRELAENTRKAVSSSENGIFILEHANSIVKTMGGNKPIIHSGKVHRFHKIHSRVAHRTQETKLSENLRKESTRSTLLLAKRPPFPAVKSHTSSPSQQVLSPSRDPSIRENPVSELYVPLEPSVESTSVENPATDEDFQAVDFGGYVSVPERSVSEKTQKDPLAKESAATTPDLTPAVRQAREARWQQPNTGTDSLPRDFTSTLLSGDQFETYRDQQLGLLIPNNNIRRLISQVSRIVKMDCSEAHTQLACAKLVSRTGLLMKLLSEEQKVHVAKALWDAEDQKSEKDTTENTAESDHKDQKSREVRRSTELRGHHEVHKQGLLVCILSWPRNFGQDGTLHPAP</sequence>
<dbReference type="GeneTree" id="ENSGT00530000063282"/>
<dbReference type="STRING" id="10141.ENSCPOP00000027082"/>
<keyword evidence="4" id="KW-1185">Reference proteome</keyword>
<feature type="region of interest" description="Disordered" evidence="1">
    <location>
        <begin position="381"/>
        <end position="401"/>
    </location>
</feature>
<evidence type="ECO:0000313" key="4">
    <source>
        <dbReference type="Proteomes" id="UP000005447"/>
    </source>
</evidence>
<dbReference type="InterPro" id="IPR015753">
    <property type="entry name" value="LRRC37"/>
</dbReference>
<reference evidence="4" key="1">
    <citation type="journal article" date="2011" name="Nature">
        <title>A high-resolution map of human evolutionary constraint using 29 mammals.</title>
        <authorList>
            <person name="Lindblad-Toh K."/>
            <person name="Garber M."/>
            <person name="Zuk O."/>
            <person name="Lin M.F."/>
            <person name="Parker B.J."/>
            <person name="Washietl S."/>
            <person name="Kheradpour P."/>
            <person name="Ernst J."/>
            <person name="Jordan G."/>
            <person name="Mauceli E."/>
            <person name="Ward L.D."/>
            <person name="Lowe C.B."/>
            <person name="Holloway A.K."/>
            <person name="Clamp M."/>
            <person name="Gnerre S."/>
            <person name="Alfoldi J."/>
            <person name="Beal K."/>
            <person name="Chang J."/>
            <person name="Clawson H."/>
            <person name="Cuff J."/>
            <person name="Di Palma F."/>
            <person name="Fitzgerald S."/>
            <person name="Flicek P."/>
            <person name="Guttman M."/>
            <person name="Hubisz M.J."/>
            <person name="Jaffe D.B."/>
            <person name="Jungreis I."/>
            <person name="Kent W.J."/>
            <person name="Kostka D."/>
            <person name="Lara M."/>
            <person name="Martins A.L."/>
            <person name="Massingham T."/>
            <person name="Moltke I."/>
            <person name="Raney B.J."/>
            <person name="Rasmussen M.D."/>
            <person name="Robinson J."/>
            <person name="Stark A."/>
            <person name="Vilella A.J."/>
            <person name="Wen J."/>
            <person name="Xie X."/>
            <person name="Zody M.C."/>
            <person name="Baldwin J."/>
            <person name="Bloom T."/>
            <person name="Chin C.W."/>
            <person name="Heiman D."/>
            <person name="Nicol R."/>
            <person name="Nusbaum C."/>
            <person name="Young S."/>
            <person name="Wilkinson J."/>
            <person name="Worley K.C."/>
            <person name="Kovar C.L."/>
            <person name="Muzny D.M."/>
            <person name="Gibbs R.A."/>
            <person name="Cree A."/>
            <person name="Dihn H.H."/>
            <person name="Fowler G."/>
            <person name="Jhangiani S."/>
            <person name="Joshi V."/>
            <person name="Lee S."/>
            <person name="Lewis L.R."/>
            <person name="Nazareth L.V."/>
            <person name="Okwuonu G."/>
            <person name="Santibanez J."/>
            <person name="Warren W.C."/>
            <person name="Mardis E.R."/>
            <person name="Weinstock G.M."/>
            <person name="Wilson R.K."/>
            <person name="Delehaunty K."/>
            <person name="Dooling D."/>
            <person name="Fronik C."/>
            <person name="Fulton L."/>
            <person name="Fulton B."/>
            <person name="Graves T."/>
            <person name="Minx P."/>
            <person name="Sodergren E."/>
            <person name="Birney E."/>
            <person name="Margulies E.H."/>
            <person name="Herrero J."/>
            <person name="Green E.D."/>
            <person name="Haussler D."/>
            <person name="Siepel A."/>
            <person name="Goldman N."/>
            <person name="Pollard K.S."/>
            <person name="Pedersen J.S."/>
            <person name="Lander E.S."/>
            <person name="Kellis M."/>
        </authorList>
    </citation>
    <scope>NUCLEOTIDE SEQUENCE [LARGE SCALE GENOMIC DNA]</scope>
    <source>
        <strain evidence="4">2N</strain>
    </source>
</reference>
<feature type="region of interest" description="Disordered" evidence="1">
    <location>
        <begin position="295"/>
        <end position="340"/>
    </location>
</feature>
<feature type="compositionally biased region" description="Polar residues" evidence="1">
    <location>
        <begin position="320"/>
        <end position="331"/>
    </location>
</feature>
<feature type="domain" description="LRRC37A/B like protein 1 C-terminal" evidence="2">
    <location>
        <begin position="436"/>
        <end position="539"/>
    </location>
</feature>
<dbReference type="AlphaFoldDB" id="A0A286XNJ4"/>
<evidence type="ECO:0000256" key="1">
    <source>
        <dbReference type="SAM" id="MobiDB-lite"/>
    </source>
</evidence>
<dbReference type="Bgee" id="ENSCPOG00000036529">
    <property type="expression patterns" value="Expressed in testis and 12 other cell types or tissues"/>
</dbReference>
<dbReference type="InterPro" id="IPR029423">
    <property type="entry name" value="LRRC37AB_C"/>
</dbReference>
<dbReference type="PANTHER" id="PTHR23045">
    <property type="entry name" value="LEUCINE-RICH REPEAT-CONTAINING PROTEIN 37A"/>
    <property type="match status" value="1"/>
</dbReference>
<dbReference type="EMBL" id="AAKN02056015">
    <property type="status" value="NOT_ANNOTATED_CDS"/>
    <property type="molecule type" value="Genomic_DNA"/>
</dbReference>
<feature type="region of interest" description="Disordered" evidence="1">
    <location>
        <begin position="511"/>
        <end position="544"/>
    </location>
</feature>
<evidence type="ECO:0000259" key="2">
    <source>
        <dbReference type="Pfam" id="PF14914"/>
    </source>
</evidence>
<proteinExistence type="predicted"/>
<dbReference type="VEuPathDB" id="HostDB:ENSCPOG00000036529"/>
<dbReference type="Pfam" id="PF14914">
    <property type="entry name" value="LRRC37AB_C"/>
    <property type="match status" value="1"/>
</dbReference>
<reference evidence="3" key="2">
    <citation type="submission" date="2025-08" db="UniProtKB">
        <authorList>
            <consortium name="Ensembl"/>
        </authorList>
    </citation>
    <scope>IDENTIFICATION</scope>
    <source>
        <strain evidence="3">2N</strain>
    </source>
</reference>
<evidence type="ECO:0000313" key="3">
    <source>
        <dbReference type="Ensembl" id="ENSCPOP00000027082.1"/>
    </source>
</evidence>
<dbReference type="Ensembl" id="ENSCPOT00000031518.1">
    <property type="protein sequence ID" value="ENSCPOP00000027082.1"/>
    <property type="gene ID" value="ENSCPOG00000036529.1"/>
</dbReference>
<dbReference type="PANTHER" id="PTHR23045:SF9">
    <property type="entry name" value="LEUCINE RICH REPEAT CONTAINING 37A-RELATED"/>
    <property type="match status" value="1"/>
</dbReference>
<organism evidence="3 4">
    <name type="scientific">Cavia porcellus</name>
    <name type="common">Guinea pig</name>
    <dbReference type="NCBI Taxonomy" id="10141"/>
    <lineage>
        <taxon>Eukaryota</taxon>
        <taxon>Metazoa</taxon>
        <taxon>Chordata</taxon>
        <taxon>Craniata</taxon>
        <taxon>Vertebrata</taxon>
        <taxon>Euteleostomi</taxon>
        <taxon>Mammalia</taxon>
        <taxon>Eutheria</taxon>
        <taxon>Euarchontoglires</taxon>
        <taxon>Glires</taxon>
        <taxon>Rodentia</taxon>
        <taxon>Hystricomorpha</taxon>
        <taxon>Caviidae</taxon>
        <taxon>Cavia</taxon>
    </lineage>
</organism>
<dbReference type="eggNOG" id="ENOG502QVVG">
    <property type="taxonomic scope" value="Eukaryota"/>
</dbReference>
<reference evidence="3" key="3">
    <citation type="submission" date="2025-09" db="UniProtKB">
        <authorList>
            <consortium name="Ensembl"/>
        </authorList>
    </citation>
    <scope>IDENTIFICATION</scope>
    <source>
        <strain evidence="3">2N</strain>
    </source>
</reference>
<dbReference type="InParanoid" id="A0A286XNJ4"/>
<accession>A0A286XNJ4</accession>